<organism evidence="2 3">
    <name type="scientific">Paenibacillus lautus</name>
    <name type="common">Bacillus lautus</name>
    <dbReference type="NCBI Taxonomy" id="1401"/>
    <lineage>
        <taxon>Bacteria</taxon>
        <taxon>Bacillati</taxon>
        <taxon>Bacillota</taxon>
        <taxon>Bacilli</taxon>
        <taxon>Bacillales</taxon>
        <taxon>Paenibacillaceae</taxon>
        <taxon>Paenibacillus</taxon>
    </lineage>
</organism>
<dbReference type="AlphaFoldDB" id="A0A1R1ASZ8"/>
<dbReference type="GO" id="GO:0008999">
    <property type="term" value="F:protein-N-terminal-alanine acetyltransferase activity"/>
    <property type="evidence" value="ECO:0007669"/>
    <property type="project" value="TreeGrafter"/>
</dbReference>
<comment type="caution">
    <text evidence="2">The sequence shown here is derived from an EMBL/GenBank/DDBJ whole genome shotgun (WGS) entry which is preliminary data.</text>
</comment>
<keyword evidence="2" id="KW-0808">Transferase</keyword>
<dbReference type="InterPro" id="IPR016181">
    <property type="entry name" value="Acyl_CoA_acyltransferase"/>
</dbReference>
<evidence type="ECO:0000313" key="3">
    <source>
        <dbReference type="Proteomes" id="UP000187074"/>
    </source>
</evidence>
<proteinExistence type="predicted"/>
<dbReference type="InterPro" id="IPR000182">
    <property type="entry name" value="GNAT_dom"/>
</dbReference>
<evidence type="ECO:0000259" key="1">
    <source>
        <dbReference type="PROSITE" id="PS51186"/>
    </source>
</evidence>
<dbReference type="Pfam" id="PF13302">
    <property type="entry name" value="Acetyltransf_3"/>
    <property type="match status" value="1"/>
</dbReference>
<dbReference type="EMBL" id="MRTF01000013">
    <property type="protein sequence ID" value="OME88701.1"/>
    <property type="molecule type" value="Genomic_DNA"/>
</dbReference>
<dbReference type="RefSeq" id="WP_076325926.1">
    <property type="nucleotide sequence ID" value="NZ_MRTF01000013.1"/>
</dbReference>
<dbReference type="PROSITE" id="PS51186">
    <property type="entry name" value="GNAT"/>
    <property type="match status" value="1"/>
</dbReference>
<dbReference type="PANTHER" id="PTHR43792">
    <property type="entry name" value="GNAT FAMILY, PUTATIVE (AFU_ORTHOLOGUE AFUA_3G00765)-RELATED-RELATED"/>
    <property type="match status" value="1"/>
</dbReference>
<gene>
    <name evidence="2" type="ORF">BK123_29565</name>
</gene>
<accession>A0A1R1ASZ8</accession>
<dbReference type="SUPFAM" id="SSF55729">
    <property type="entry name" value="Acyl-CoA N-acyltransferases (Nat)"/>
    <property type="match status" value="1"/>
</dbReference>
<feature type="domain" description="N-acetyltransferase" evidence="1">
    <location>
        <begin position="16"/>
        <end position="182"/>
    </location>
</feature>
<reference evidence="2 3" key="1">
    <citation type="submission" date="2016-11" db="EMBL/GenBank/DDBJ databases">
        <title>Paenibacillus species isolates.</title>
        <authorList>
            <person name="Beno S.M."/>
        </authorList>
    </citation>
    <scope>NUCLEOTIDE SEQUENCE [LARGE SCALE GENOMIC DNA]</scope>
    <source>
        <strain evidence="2 3">FSL F4-0100</strain>
    </source>
</reference>
<dbReference type="OrthoDB" id="9785602at2"/>
<dbReference type="Proteomes" id="UP000187074">
    <property type="component" value="Unassembled WGS sequence"/>
</dbReference>
<name>A0A1R1ASZ8_PAELA</name>
<protein>
    <submittedName>
        <fullName evidence="2">GNAT family N-acetyltransferase</fullName>
    </submittedName>
</protein>
<dbReference type="Gene3D" id="3.40.630.30">
    <property type="match status" value="1"/>
</dbReference>
<dbReference type="PANTHER" id="PTHR43792:SF9">
    <property type="entry name" value="RIBOSOMAL-PROTEIN-ALANINE ACETYLTRANSFERASE"/>
    <property type="match status" value="1"/>
</dbReference>
<dbReference type="STRING" id="1401.BK123_29565"/>
<dbReference type="GO" id="GO:0005737">
    <property type="term" value="C:cytoplasm"/>
    <property type="evidence" value="ECO:0007669"/>
    <property type="project" value="TreeGrafter"/>
</dbReference>
<dbReference type="InterPro" id="IPR051531">
    <property type="entry name" value="N-acetyltransferase"/>
</dbReference>
<evidence type="ECO:0000313" key="2">
    <source>
        <dbReference type="EMBL" id="OME88701.1"/>
    </source>
</evidence>
<sequence>MYVCEGIIPEIKGGRIRLRRMEADDAEAMLRCWSDPKTTAFLDLPAMHSAEDAKALIHWLHLLAEQDEAIRWGIEVIDTGQLIGSCGFNIWQLEGAFKGEFGCELTSAYWGQGFMSEAAEMVAAFGYTSMGLNRIEAFVDPRNERACRWFTGIGYTREGLLRDYRHTPSGYVDAVVFSRLRKDWPIERQEL</sequence>